<keyword evidence="4" id="KW-0732">Signal</keyword>
<feature type="signal peptide" evidence="4">
    <location>
        <begin position="1"/>
        <end position="22"/>
    </location>
</feature>
<proteinExistence type="inferred from homology"/>
<dbReference type="InterPro" id="IPR006439">
    <property type="entry name" value="HAD-SF_hydro_IA"/>
</dbReference>
<dbReference type="PRINTS" id="PR00413">
    <property type="entry name" value="HADHALOGNASE"/>
</dbReference>
<dbReference type="InterPro" id="IPR036412">
    <property type="entry name" value="HAD-like_sf"/>
</dbReference>
<comment type="similarity">
    <text evidence="1 3">Belongs to the HAD-like hydrolase superfamily. S-2-haloalkanoic acid dehalogenase family.</text>
</comment>
<sequence>MKLTHSAIMLVGLTTLSSIASATEKTVNTPQVLPKVIFFDVNETLLDLGNVAQSVTLALDGRDDLVSSWFTTMLHYSLVSNAIGEYHHFGEIGVAALQLVAKQNGIALSQTEANQAIQAPFRDLQPHLDVIMGLKKLQASGIKLVTLTNSSDAGIESQLKNANLTQYFDDSLTVQHLQVYKPDLRVYRWALEQMQVEADEAMLIAAHAWDIAGAAKAGMQTGFIQRPGQYQFALAKKADYVAVDLIGLSEQVLTKQP</sequence>
<comment type="catalytic activity">
    <reaction evidence="3">
        <text>an (S)-2-haloacid + H2O = a (2R)-2-hydroxycarboxylate + a halide anion + H(+)</text>
        <dbReference type="Rhea" id="RHEA:11192"/>
        <dbReference type="ChEBI" id="CHEBI:15377"/>
        <dbReference type="ChEBI" id="CHEBI:15378"/>
        <dbReference type="ChEBI" id="CHEBI:16042"/>
        <dbReference type="ChEBI" id="CHEBI:58314"/>
        <dbReference type="ChEBI" id="CHEBI:137405"/>
        <dbReference type="EC" id="3.8.1.2"/>
    </reaction>
</comment>
<dbReference type="SUPFAM" id="SSF56784">
    <property type="entry name" value="HAD-like"/>
    <property type="match status" value="1"/>
</dbReference>
<dbReference type="InterPro" id="IPR051540">
    <property type="entry name" value="S-2-haloacid_dehalogenase"/>
</dbReference>
<keyword evidence="6" id="KW-1185">Reference proteome</keyword>
<dbReference type="NCBIfam" id="TIGR01493">
    <property type="entry name" value="HAD-SF-IA-v2"/>
    <property type="match status" value="1"/>
</dbReference>
<dbReference type="PANTHER" id="PTHR43316:SF3">
    <property type="entry name" value="HALOACID DEHALOGENASE, TYPE II (AFU_ORTHOLOGUE AFUA_2G07750)-RELATED"/>
    <property type="match status" value="1"/>
</dbReference>
<feature type="chain" id="PRO_5046286306" description="(S)-2-haloacid dehalogenase" evidence="4">
    <location>
        <begin position="23"/>
        <end position="257"/>
    </location>
</feature>
<dbReference type="CDD" id="cd02588">
    <property type="entry name" value="HAD_L2-DEX"/>
    <property type="match status" value="1"/>
</dbReference>
<dbReference type="Proteomes" id="UP000315947">
    <property type="component" value="Chromosome"/>
</dbReference>
<evidence type="ECO:0000313" key="6">
    <source>
        <dbReference type="Proteomes" id="UP000315947"/>
    </source>
</evidence>
<name>A0ABX5WUB0_9GAMM</name>
<accession>A0ABX5WUB0</accession>
<dbReference type="SFLD" id="SFLDS00003">
    <property type="entry name" value="Haloacid_Dehalogenase"/>
    <property type="match status" value="1"/>
</dbReference>
<evidence type="ECO:0000256" key="4">
    <source>
        <dbReference type="SAM" id="SignalP"/>
    </source>
</evidence>
<dbReference type="RefSeq" id="WP_144045061.1">
    <property type="nucleotide sequence ID" value="NZ_CP041614.1"/>
</dbReference>
<dbReference type="Pfam" id="PF00702">
    <property type="entry name" value="Hydrolase"/>
    <property type="match status" value="1"/>
</dbReference>
<dbReference type="NCBIfam" id="TIGR01428">
    <property type="entry name" value="HAD_type_II"/>
    <property type="match status" value="1"/>
</dbReference>
<dbReference type="Gene3D" id="1.10.150.240">
    <property type="entry name" value="Putative phosphatase, domain 2"/>
    <property type="match status" value="1"/>
</dbReference>
<dbReference type="InterPro" id="IPR023214">
    <property type="entry name" value="HAD_sf"/>
</dbReference>
<keyword evidence="2 3" id="KW-0378">Hydrolase</keyword>
<dbReference type="EC" id="3.8.1.2" evidence="3"/>
<evidence type="ECO:0000256" key="1">
    <source>
        <dbReference type="ARBA" id="ARBA00008106"/>
    </source>
</evidence>
<evidence type="ECO:0000256" key="2">
    <source>
        <dbReference type="ARBA" id="ARBA00022801"/>
    </source>
</evidence>
<dbReference type="SFLD" id="SFLDG01129">
    <property type="entry name" value="C1.5:_HAD__Beta-PGM__Phosphata"/>
    <property type="match status" value="1"/>
</dbReference>
<organism evidence="5 6">
    <name type="scientific">Shewanella psychropiezotolerans</name>
    <dbReference type="NCBI Taxonomy" id="2593655"/>
    <lineage>
        <taxon>Bacteria</taxon>
        <taxon>Pseudomonadati</taxon>
        <taxon>Pseudomonadota</taxon>
        <taxon>Gammaproteobacteria</taxon>
        <taxon>Alteromonadales</taxon>
        <taxon>Shewanellaceae</taxon>
        <taxon>Shewanella</taxon>
    </lineage>
</organism>
<evidence type="ECO:0000256" key="3">
    <source>
        <dbReference type="RuleBase" id="RU368077"/>
    </source>
</evidence>
<dbReference type="PANTHER" id="PTHR43316">
    <property type="entry name" value="HYDROLASE, HALOACID DELAHOGENASE-RELATED"/>
    <property type="match status" value="1"/>
</dbReference>
<dbReference type="InterPro" id="IPR023198">
    <property type="entry name" value="PGP-like_dom2"/>
</dbReference>
<gene>
    <name evidence="5" type="ORF">FM037_04765</name>
</gene>
<dbReference type="InterPro" id="IPR006328">
    <property type="entry name" value="2-HAD"/>
</dbReference>
<evidence type="ECO:0000313" key="5">
    <source>
        <dbReference type="EMBL" id="QDO82673.1"/>
    </source>
</evidence>
<reference evidence="5 6" key="1">
    <citation type="submission" date="2019-07" db="EMBL/GenBank/DDBJ databases">
        <title>Shewanella sp. YLB-06 whole genomic sequence.</title>
        <authorList>
            <person name="Yu L."/>
        </authorList>
    </citation>
    <scope>NUCLEOTIDE SEQUENCE [LARGE SCALE GENOMIC DNA]</scope>
    <source>
        <strain evidence="5 6">YLB-06</strain>
    </source>
</reference>
<dbReference type="Gene3D" id="3.40.50.1000">
    <property type="entry name" value="HAD superfamily/HAD-like"/>
    <property type="match status" value="1"/>
</dbReference>
<dbReference type="EMBL" id="CP041614">
    <property type="protein sequence ID" value="QDO82673.1"/>
    <property type="molecule type" value="Genomic_DNA"/>
</dbReference>
<protein>
    <recommendedName>
        <fullName evidence="3">(S)-2-haloacid dehalogenase</fullName>
        <ecNumber evidence="3">3.8.1.2</ecNumber>
    </recommendedName>
    <alternativeName>
        <fullName evidence="3">2-haloalkanoic acid dehalogenase</fullName>
    </alternativeName>
    <alternativeName>
        <fullName evidence="3">Halocarboxylic acid halidohydrolase</fullName>
    </alternativeName>
    <alternativeName>
        <fullName evidence="3">L-2-haloacid dehalogenase</fullName>
    </alternativeName>
</protein>
<comment type="function">
    <text evidence="3">Catalyzes the hydrolytic dehalogenation of small (S)-2-haloalkanoic acids to yield the corresponding (R)-2-hydroxyalkanoic acids.</text>
</comment>